<evidence type="ECO:0000259" key="1">
    <source>
        <dbReference type="Pfam" id="PF01814"/>
    </source>
</evidence>
<proteinExistence type="predicted"/>
<organism evidence="2 3">
    <name type="scientific">Amycolatopsis antarctica</name>
    <dbReference type="NCBI Taxonomy" id="1854586"/>
    <lineage>
        <taxon>Bacteria</taxon>
        <taxon>Bacillati</taxon>
        <taxon>Actinomycetota</taxon>
        <taxon>Actinomycetes</taxon>
        <taxon>Pseudonocardiales</taxon>
        <taxon>Pseudonocardiaceae</taxon>
        <taxon>Amycolatopsis</taxon>
    </lineage>
</organism>
<dbReference type="InterPro" id="IPR012312">
    <property type="entry name" value="Hemerythrin-like"/>
</dbReference>
<name>A0A263D5B6_9PSEU</name>
<dbReference type="PANTHER" id="PTHR35585:SF1">
    <property type="entry name" value="HHE DOMAIN PROTEIN (AFU_ORTHOLOGUE AFUA_4G00730)"/>
    <property type="match status" value="1"/>
</dbReference>
<dbReference type="Pfam" id="PF01814">
    <property type="entry name" value="Hemerythrin"/>
    <property type="match status" value="1"/>
</dbReference>
<dbReference type="RefSeq" id="WP_094863143.1">
    <property type="nucleotide sequence ID" value="NZ_NKYE01000007.1"/>
</dbReference>
<evidence type="ECO:0000313" key="3">
    <source>
        <dbReference type="Proteomes" id="UP000242444"/>
    </source>
</evidence>
<dbReference type="PANTHER" id="PTHR35585">
    <property type="entry name" value="HHE DOMAIN PROTEIN (AFU_ORTHOLOGUE AFUA_4G00730)"/>
    <property type="match status" value="1"/>
</dbReference>
<dbReference type="OrthoDB" id="5183396at2"/>
<dbReference type="Proteomes" id="UP000242444">
    <property type="component" value="Unassembled WGS sequence"/>
</dbReference>
<keyword evidence="3" id="KW-1185">Reference proteome</keyword>
<sequence>MTNDVVELILADHRKFEELARGLRDIDADRSALRAEMAALLIAHAEAEEHEVYPKLASRNATEDDEVEHGEEEHAEINKALLEFMEIEDLKGEDYDEALEGLVEVLNHHLNEEEQSVLNDARRNLDANTRERLGVAFTTARKVQLDTNCGRIENVRLIVEKTRDRID</sequence>
<accession>A0A263D5B6</accession>
<dbReference type="EMBL" id="NKYE01000007">
    <property type="protein sequence ID" value="OZM72666.1"/>
    <property type="molecule type" value="Genomic_DNA"/>
</dbReference>
<evidence type="ECO:0000313" key="2">
    <source>
        <dbReference type="EMBL" id="OZM72666.1"/>
    </source>
</evidence>
<protein>
    <submittedName>
        <fullName evidence="2">Cation-binding protein</fullName>
    </submittedName>
</protein>
<dbReference type="Gene3D" id="1.20.120.520">
    <property type="entry name" value="nmb1532 protein domain like"/>
    <property type="match status" value="1"/>
</dbReference>
<reference evidence="2 3" key="1">
    <citation type="submission" date="2017-07" db="EMBL/GenBank/DDBJ databases">
        <title>Amycolatopsis antarcticus sp. nov., isolated from the surface of an Antarcticus brown macroalga.</title>
        <authorList>
            <person name="Wang J."/>
            <person name="Leiva S."/>
            <person name="Huang J."/>
            <person name="Huang Y."/>
        </authorList>
    </citation>
    <scope>NUCLEOTIDE SEQUENCE [LARGE SCALE GENOMIC DNA]</scope>
    <source>
        <strain evidence="2 3">AU-G6</strain>
    </source>
</reference>
<dbReference type="InParanoid" id="A0A263D5B6"/>
<gene>
    <name evidence="2" type="ORF">CFN78_13625</name>
</gene>
<feature type="domain" description="Hemerythrin-like" evidence="1">
    <location>
        <begin position="5"/>
        <end position="118"/>
    </location>
</feature>
<dbReference type="AlphaFoldDB" id="A0A263D5B6"/>
<comment type="caution">
    <text evidence="2">The sequence shown here is derived from an EMBL/GenBank/DDBJ whole genome shotgun (WGS) entry which is preliminary data.</text>
</comment>